<accession>A0ABV5W7F1</accession>
<keyword evidence="4" id="KW-0902">Two-component regulatory system</keyword>
<dbReference type="InterPro" id="IPR001789">
    <property type="entry name" value="Sig_transdc_resp-reg_receiver"/>
</dbReference>
<dbReference type="PRINTS" id="PR00032">
    <property type="entry name" value="HTHARAC"/>
</dbReference>
<dbReference type="Gene3D" id="3.40.50.2300">
    <property type="match status" value="1"/>
</dbReference>
<dbReference type="Pfam" id="PF12833">
    <property type="entry name" value="HTH_18"/>
    <property type="match status" value="1"/>
</dbReference>
<dbReference type="SUPFAM" id="SSF52172">
    <property type="entry name" value="CheY-like"/>
    <property type="match status" value="1"/>
</dbReference>
<evidence type="ECO:0000256" key="3">
    <source>
        <dbReference type="ARBA" id="ARBA00022553"/>
    </source>
</evidence>
<keyword evidence="7" id="KW-0804">Transcription</keyword>
<dbReference type="SMART" id="SM00342">
    <property type="entry name" value="HTH_ARAC"/>
    <property type="match status" value="1"/>
</dbReference>
<dbReference type="InterPro" id="IPR000160">
    <property type="entry name" value="GGDEF_dom"/>
</dbReference>
<name>A0ABV5W7F1_9BACL</name>
<dbReference type="PANTHER" id="PTHR42713">
    <property type="entry name" value="HISTIDINE KINASE-RELATED"/>
    <property type="match status" value="1"/>
</dbReference>
<dbReference type="InterPro" id="IPR020449">
    <property type="entry name" value="Tscrpt_reg_AraC-type_HTH"/>
</dbReference>
<dbReference type="PROSITE" id="PS01124">
    <property type="entry name" value="HTH_ARAC_FAMILY_2"/>
    <property type="match status" value="1"/>
</dbReference>
<evidence type="ECO:0000256" key="8">
    <source>
        <dbReference type="PROSITE-ProRule" id="PRU00169"/>
    </source>
</evidence>
<dbReference type="Pfam" id="PF00072">
    <property type="entry name" value="Response_reg"/>
    <property type="match status" value="1"/>
</dbReference>
<feature type="domain" description="Response regulatory" evidence="10">
    <location>
        <begin position="2"/>
        <end position="119"/>
    </location>
</feature>
<dbReference type="InterPro" id="IPR041522">
    <property type="entry name" value="CdaR_GGDEF"/>
</dbReference>
<dbReference type="InterPro" id="IPR011006">
    <property type="entry name" value="CheY-like_superfamily"/>
</dbReference>
<evidence type="ECO:0000256" key="7">
    <source>
        <dbReference type="ARBA" id="ARBA00023163"/>
    </source>
</evidence>
<dbReference type="Pfam" id="PF17853">
    <property type="entry name" value="GGDEF_2"/>
    <property type="match status" value="1"/>
</dbReference>
<dbReference type="PANTHER" id="PTHR42713:SF3">
    <property type="entry name" value="TRANSCRIPTIONAL REGULATORY PROTEIN HPTR"/>
    <property type="match status" value="1"/>
</dbReference>
<dbReference type="Proteomes" id="UP001589619">
    <property type="component" value="Unassembled WGS sequence"/>
</dbReference>
<dbReference type="CDD" id="cd17536">
    <property type="entry name" value="REC_YesN-like"/>
    <property type="match status" value="1"/>
</dbReference>
<keyword evidence="3 8" id="KW-0597">Phosphoprotein</keyword>
<evidence type="ECO:0000259" key="11">
    <source>
        <dbReference type="PROSITE" id="PS50887"/>
    </source>
</evidence>
<dbReference type="SMART" id="SM00448">
    <property type="entry name" value="REC"/>
    <property type="match status" value="1"/>
</dbReference>
<sequence>MNLLLVDDEPLIRKNLISSVDWQKHDIQIVGEAGDGIEALAKIEELRPDMVIMDVHMPRMDGIQVAEMIKDSPYKPSIIFLSGIREFEYAQKALLFEAECYLLKPIKSDELCEMVEKVKNKIWREKYRDEYSNRLKRQIAENLDVLREQFLNRWIRNEMDAGALAEKFAFFGMDLPSDAYVLALIDVEQLQDANRSEEERQMLKYTISDLARKVTSHQPDRILFVTYEEQLALLLTGDHTDSGTVTDTCTSIMNTLSDVLDIRVTIGVSRLVRNPGQLPTCFKEAREALNHRFFRNGSSILHISDIRVKQEGLPEIVIHYENLAISLKQGNTDLISTALADIFVQIREQPSLGYDYVITVALRIASSFLSVIHELGYTQEEVFNDGPNPYIELLGQKHIADLQRSVETVSETIAAFINGKKSHKNAKTIQKAKDYIESQLSNSELTLKLVSEEVAMSYTYFSHLFKQLTNESFSDYVNKARTKKAKELLESSELRVFEVAFAVGFKDPYYFSQCFKTMYGLAPTEYKKKHSNREGGEL</sequence>
<dbReference type="EMBL" id="JBHMAG010000022">
    <property type="protein sequence ID" value="MFB9756307.1"/>
    <property type="molecule type" value="Genomic_DNA"/>
</dbReference>
<keyword evidence="6" id="KW-0238">DNA-binding</keyword>
<keyword evidence="5" id="KW-0805">Transcription regulation</keyword>
<feature type="modified residue" description="4-aspartylphosphate" evidence="8">
    <location>
        <position position="54"/>
    </location>
</feature>
<reference evidence="12 13" key="1">
    <citation type="submission" date="2024-09" db="EMBL/GenBank/DDBJ databases">
        <authorList>
            <person name="Sun Q."/>
            <person name="Mori K."/>
        </authorList>
    </citation>
    <scope>NUCLEOTIDE SEQUENCE [LARGE SCALE GENOMIC DNA]</scope>
    <source>
        <strain evidence="12 13">JCM 12520</strain>
    </source>
</reference>
<proteinExistence type="predicted"/>
<dbReference type="InterPro" id="IPR009057">
    <property type="entry name" value="Homeodomain-like_sf"/>
</dbReference>
<comment type="subcellular location">
    <subcellularLocation>
        <location evidence="1">Cytoplasm</location>
    </subcellularLocation>
</comment>
<evidence type="ECO:0000256" key="6">
    <source>
        <dbReference type="ARBA" id="ARBA00023125"/>
    </source>
</evidence>
<dbReference type="PROSITE" id="PS50887">
    <property type="entry name" value="GGDEF"/>
    <property type="match status" value="1"/>
</dbReference>
<dbReference type="RefSeq" id="WP_344917351.1">
    <property type="nucleotide sequence ID" value="NZ_BAAAYO010000021.1"/>
</dbReference>
<protein>
    <submittedName>
        <fullName evidence="12">Response regulator</fullName>
    </submittedName>
</protein>
<dbReference type="InterPro" id="IPR018060">
    <property type="entry name" value="HTH_AraC"/>
</dbReference>
<dbReference type="InterPro" id="IPR051552">
    <property type="entry name" value="HptR"/>
</dbReference>
<keyword evidence="13" id="KW-1185">Reference proteome</keyword>
<feature type="domain" description="HTH araC/xylS-type" evidence="9">
    <location>
        <begin position="430"/>
        <end position="529"/>
    </location>
</feature>
<evidence type="ECO:0000259" key="9">
    <source>
        <dbReference type="PROSITE" id="PS01124"/>
    </source>
</evidence>
<evidence type="ECO:0000313" key="13">
    <source>
        <dbReference type="Proteomes" id="UP001589619"/>
    </source>
</evidence>
<evidence type="ECO:0000259" key="10">
    <source>
        <dbReference type="PROSITE" id="PS50110"/>
    </source>
</evidence>
<evidence type="ECO:0000256" key="2">
    <source>
        <dbReference type="ARBA" id="ARBA00022490"/>
    </source>
</evidence>
<evidence type="ECO:0000256" key="4">
    <source>
        <dbReference type="ARBA" id="ARBA00023012"/>
    </source>
</evidence>
<keyword evidence="2" id="KW-0963">Cytoplasm</keyword>
<evidence type="ECO:0000256" key="5">
    <source>
        <dbReference type="ARBA" id="ARBA00023015"/>
    </source>
</evidence>
<dbReference type="Gene3D" id="1.10.10.60">
    <property type="entry name" value="Homeodomain-like"/>
    <property type="match status" value="2"/>
</dbReference>
<comment type="caution">
    <text evidence="12">The sequence shown here is derived from an EMBL/GenBank/DDBJ whole genome shotgun (WGS) entry which is preliminary data.</text>
</comment>
<dbReference type="SUPFAM" id="SSF46689">
    <property type="entry name" value="Homeodomain-like"/>
    <property type="match status" value="2"/>
</dbReference>
<feature type="domain" description="GGDEF" evidence="11">
    <location>
        <begin position="178"/>
        <end position="306"/>
    </location>
</feature>
<organism evidence="12 13">
    <name type="scientific">Paenibacillus hodogayensis</name>
    <dbReference type="NCBI Taxonomy" id="279208"/>
    <lineage>
        <taxon>Bacteria</taxon>
        <taxon>Bacillati</taxon>
        <taxon>Bacillota</taxon>
        <taxon>Bacilli</taxon>
        <taxon>Bacillales</taxon>
        <taxon>Paenibacillaceae</taxon>
        <taxon>Paenibacillus</taxon>
    </lineage>
</organism>
<evidence type="ECO:0000256" key="1">
    <source>
        <dbReference type="ARBA" id="ARBA00004496"/>
    </source>
</evidence>
<evidence type="ECO:0000313" key="12">
    <source>
        <dbReference type="EMBL" id="MFB9756307.1"/>
    </source>
</evidence>
<gene>
    <name evidence="12" type="ORF">ACFFNY_32425</name>
</gene>
<dbReference type="PROSITE" id="PS50110">
    <property type="entry name" value="RESPONSE_REGULATORY"/>
    <property type="match status" value="1"/>
</dbReference>